<dbReference type="Pfam" id="PF07510">
    <property type="entry name" value="GmrSD_C"/>
    <property type="match status" value="1"/>
</dbReference>
<evidence type="ECO:0000313" key="3">
    <source>
        <dbReference type="EMBL" id="AGX45431.1"/>
    </source>
</evidence>
<evidence type="ECO:0000313" key="4">
    <source>
        <dbReference type="Proteomes" id="UP000017118"/>
    </source>
</evidence>
<dbReference type="Proteomes" id="UP000017118">
    <property type="component" value="Chromosome"/>
</dbReference>
<dbReference type="OrthoDB" id="9798761at2"/>
<feature type="domain" description="GmrSD restriction endonucleases C-terminal" evidence="2">
    <location>
        <begin position="490"/>
        <end position="626"/>
    </location>
</feature>
<protein>
    <recommendedName>
        <fullName evidence="5">DUF262 domain-containing protein</fullName>
    </recommendedName>
</protein>
<dbReference type="Pfam" id="PF03235">
    <property type="entry name" value="GmrSD_N"/>
    <property type="match status" value="1"/>
</dbReference>
<dbReference type="InterPro" id="IPR004919">
    <property type="entry name" value="GmrSD_N"/>
</dbReference>
<dbReference type="InterPro" id="IPR011089">
    <property type="entry name" value="GmrSD_C"/>
</dbReference>
<feature type="domain" description="GmrSD restriction endonucleases N-terminal" evidence="1">
    <location>
        <begin position="9"/>
        <end position="244"/>
    </location>
</feature>
<dbReference type="EMBL" id="CP006721">
    <property type="protein sequence ID" value="AGX45431.1"/>
    <property type="molecule type" value="Genomic_DNA"/>
</dbReference>
<dbReference type="HOGENOM" id="CLU_011736_1_2_9"/>
<dbReference type="eggNOG" id="COG1479">
    <property type="taxonomic scope" value="Bacteria"/>
</dbReference>
<sequence>MTEQLMSLSKIFTEQIFRIPDYQRGYSWTIKEVQDFWNDLLRLQENKNHYVGVLTLEPVDSAKYKTWIDDTWLIDSKRFVPYFVVDGQQRLTTSILLIHSIIEIMEQRNINKLNYTSQEEISRRFIFDSKDENKSRTYIFGYENENPSYEYLINKIFKQKTQTSSHIEETIYTSNLRDAKDFFMNKLNLISNTKDLESIYTKITQHFLFNLYVISSDIDVFVTFETMNNRGKPLSHLELLKNRLIYLSTLFKTNDNDKKRLRRNINECWKDIYHLLGKNKDNKLLDDDFLNAHFKFYFCNELKKIMDKHSNYRYLRSANEIQQNYLLEEYFIPLNVINDKLKIEEIFNYIESMKSSITIWEYINNPLSSNFSDDVKEYINKINYIITYCSRYYRSGVTVFLLACLDMNESDKDILNLLKLLERYLFLMLFYPSEVLEGNHTFEIDFEQIVLKLNKSETNLTKIIDRIEKTSNQIITATDNKKLIMYYSRCGFYHTNWLRYFLCEYETSLMKQSKNKVSKLDRDLYFIQPYDSIEHIYPQNSHNQYWLRMFKNFSTKERSSLKCSLGNFVGISKPKNGKLGNKSFPDKKYNLENSLGYKYGSYAEIELTNYEDWSANEILSRGIKLVNFLITRWNIKIGSSKKSEKKDFLGLSFLK</sequence>
<name>U5N0J8_CLOSA</name>
<gene>
    <name evidence="3" type="ORF">CLSA_c45040</name>
</gene>
<evidence type="ECO:0000259" key="2">
    <source>
        <dbReference type="Pfam" id="PF07510"/>
    </source>
</evidence>
<evidence type="ECO:0000259" key="1">
    <source>
        <dbReference type="Pfam" id="PF03235"/>
    </source>
</evidence>
<evidence type="ECO:0008006" key="5">
    <source>
        <dbReference type="Google" id="ProtNLM"/>
    </source>
</evidence>
<dbReference type="PANTHER" id="PTHR35149">
    <property type="entry name" value="SLL5132 PROTEIN"/>
    <property type="match status" value="1"/>
</dbReference>
<accession>U5N0J8</accession>
<keyword evidence="4" id="KW-1185">Reference proteome</keyword>
<dbReference type="AlphaFoldDB" id="U5N0J8"/>
<dbReference type="PANTHER" id="PTHR35149:SF1">
    <property type="entry name" value="DUF5655 DOMAIN-CONTAINING PROTEIN"/>
    <property type="match status" value="1"/>
</dbReference>
<dbReference type="KEGG" id="csb:CLSA_c45040"/>
<dbReference type="PATRIC" id="fig|1345695.10.peg.4581"/>
<dbReference type="RefSeq" id="WP_022750767.1">
    <property type="nucleotide sequence ID" value="NC_022571.1"/>
</dbReference>
<proteinExistence type="predicted"/>
<organism evidence="3 4">
    <name type="scientific">Clostridium saccharobutylicum DSM 13864</name>
    <dbReference type="NCBI Taxonomy" id="1345695"/>
    <lineage>
        <taxon>Bacteria</taxon>
        <taxon>Bacillati</taxon>
        <taxon>Bacillota</taxon>
        <taxon>Clostridia</taxon>
        <taxon>Eubacteriales</taxon>
        <taxon>Clostridiaceae</taxon>
        <taxon>Clostridium</taxon>
    </lineage>
</organism>
<dbReference type="GeneID" id="55476759"/>
<reference evidence="3 4" key="1">
    <citation type="journal article" date="2013" name="Genome Announc.">
        <title>Complete Genome Sequence of the Solvent Producer Clostridium saccharobutylicum NCP262 (DSM 13864).</title>
        <authorList>
            <person name="Poehlein A."/>
            <person name="Hartwich K."/>
            <person name="Krabben P."/>
            <person name="Ehrenreich A."/>
            <person name="Liebl W."/>
            <person name="Durre P."/>
            <person name="Gottschalk G."/>
            <person name="Daniel R."/>
        </authorList>
    </citation>
    <scope>NUCLEOTIDE SEQUENCE [LARGE SCALE GENOMIC DNA]</scope>
    <source>
        <strain evidence="3">DSM 13864</strain>
    </source>
</reference>